<dbReference type="SUPFAM" id="SSF64593">
    <property type="entry name" value="Intermediate filament protein, coiled coil region"/>
    <property type="match status" value="2"/>
</dbReference>
<dbReference type="Gene3D" id="6.20.210.20">
    <property type="entry name" value="THAP domain"/>
    <property type="match status" value="1"/>
</dbReference>
<dbReference type="InterPro" id="IPR032444">
    <property type="entry name" value="Keratin_2_head"/>
</dbReference>
<dbReference type="Gene3D" id="1.20.5.1160">
    <property type="entry name" value="Vasodilator-stimulated phosphoprotein"/>
    <property type="match status" value="1"/>
</dbReference>
<comment type="similarity">
    <text evidence="8 10">Belongs to the intermediate filament family.</text>
</comment>
<evidence type="ECO:0000256" key="10">
    <source>
        <dbReference type="RuleBase" id="RU000685"/>
    </source>
</evidence>
<feature type="coiled-coil region" evidence="11">
    <location>
        <begin position="895"/>
        <end position="982"/>
    </location>
</feature>
<evidence type="ECO:0000256" key="4">
    <source>
        <dbReference type="ARBA" id="ARBA00022771"/>
    </source>
</evidence>
<evidence type="ECO:0000256" key="6">
    <source>
        <dbReference type="ARBA" id="ARBA00023054"/>
    </source>
</evidence>
<dbReference type="Pfam" id="PF05485">
    <property type="entry name" value="THAP"/>
    <property type="match status" value="2"/>
</dbReference>
<dbReference type="InterPro" id="IPR003054">
    <property type="entry name" value="Keratin_II"/>
</dbReference>
<evidence type="ECO:0000256" key="8">
    <source>
        <dbReference type="ARBA" id="ARBA00061646"/>
    </source>
</evidence>
<dbReference type="PRINTS" id="PR01276">
    <property type="entry name" value="TYPE2KERATIN"/>
</dbReference>
<gene>
    <name evidence="15" type="ORF">CRENBAI_024404</name>
</gene>
<evidence type="ECO:0000256" key="1">
    <source>
        <dbReference type="ARBA" id="ARBA00022723"/>
    </source>
</evidence>
<reference evidence="15 16" key="1">
    <citation type="submission" date="2021-06" db="EMBL/GenBank/DDBJ databases">
        <authorList>
            <person name="Palmer J.M."/>
        </authorList>
    </citation>
    <scope>NUCLEOTIDE SEQUENCE [LARGE SCALE GENOMIC DNA]</scope>
    <source>
        <strain evidence="15 16">MEX-2019</strain>
        <tissue evidence="15">Muscle</tissue>
    </source>
</reference>
<dbReference type="Pfam" id="PF00038">
    <property type="entry name" value="Filament"/>
    <property type="match status" value="1"/>
</dbReference>
<dbReference type="EMBL" id="JAHHUM010002092">
    <property type="protein sequence ID" value="KAK5606259.1"/>
    <property type="molecule type" value="Genomic_DNA"/>
</dbReference>
<feature type="domain" description="THAP-type" evidence="13">
    <location>
        <begin position="424"/>
        <end position="506"/>
    </location>
</feature>
<dbReference type="InterPro" id="IPR041588">
    <property type="entry name" value="Integrase_H2C2"/>
</dbReference>
<dbReference type="GO" id="GO:0045095">
    <property type="term" value="C:keratin filament"/>
    <property type="evidence" value="ECO:0007669"/>
    <property type="project" value="InterPro"/>
</dbReference>
<organism evidence="15 16">
    <name type="scientific">Crenichthys baileyi</name>
    <name type="common">White River springfish</name>
    <dbReference type="NCBI Taxonomy" id="28760"/>
    <lineage>
        <taxon>Eukaryota</taxon>
        <taxon>Metazoa</taxon>
        <taxon>Chordata</taxon>
        <taxon>Craniata</taxon>
        <taxon>Vertebrata</taxon>
        <taxon>Euteleostomi</taxon>
        <taxon>Actinopterygii</taxon>
        <taxon>Neopterygii</taxon>
        <taxon>Teleostei</taxon>
        <taxon>Neoteleostei</taxon>
        <taxon>Acanthomorphata</taxon>
        <taxon>Ovalentaria</taxon>
        <taxon>Atherinomorphae</taxon>
        <taxon>Cyprinodontiformes</taxon>
        <taxon>Goodeidae</taxon>
        <taxon>Crenichthys</taxon>
    </lineage>
</organism>
<dbReference type="PANTHER" id="PTHR45616">
    <property type="entry name" value="GATA-TYPE DOMAIN-CONTAINING PROTEIN"/>
    <property type="match status" value="1"/>
</dbReference>
<evidence type="ECO:0000256" key="11">
    <source>
        <dbReference type="SAM" id="Coils"/>
    </source>
</evidence>
<dbReference type="InterPro" id="IPR038441">
    <property type="entry name" value="THAP_Znf_sf"/>
</dbReference>
<dbReference type="SMART" id="SM00692">
    <property type="entry name" value="DM3"/>
    <property type="match status" value="2"/>
</dbReference>
<dbReference type="Gene3D" id="1.20.5.170">
    <property type="match status" value="1"/>
</dbReference>
<dbReference type="PROSITE" id="PS50950">
    <property type="entry name" value="ZF_THAP"/>
    <property type="match status" value="2"/>
</dbReference>
<dbReference type="Pfam" id="PF17921">
    <property type="entry name" value="Integrase_H2C2"/>
    <property type="match status" value="2"/>
</dbReference>
<dbReference type="GO" id="GO:0008270">
    <property type="term" value="F:zinc ion binding"/>
    <property type="evidence" value="ECO:0007669"/>
    <property type="project" value="UniProtKB-KW"/>
</dbReference>
<feature type="domain" description="IF rod" evidence="14">
    <location>
        <begin position="693"/>
        <end position="1004"/>
    </location>
</feature>
<dbReference type="InterPro" id="IPR039008">
    <property type="entry name" value="IF_rod_dom"/>
</dbReference>
<keyword evidence="16" id="KW-1185">Reference proteome</keyword>
<dbReference type="SMART" id="SM00980">
    <property type="entry name" value="THAP"/>
    <property type="match status" value="2"/>
</dbReference>
<evidence type="ECO:0000256" key="12">
    <source>
        <dbReference type="SAM" id="MobiDB-lite"/>
    </source>
</evidence>
<dbReference type="FunFam" id="1.20.5.170:FF:000004">
    <property type="entry name" value="Keratin, type II cytoskeletal 5"/>
    <property type="match status" value="1"/>
</dbReference>
<evidence type="ECO:0000256" key="9">
    <source>
        <dbReference type="PROSITE-ProRule" id="PRU00309"/>
    </source>
</evidence>
<dbReference type="Proteomes" id="UP001311232">
    <property type="component" value="Unassembled WGS sequence"/>
</dbReference>
<evidence type="ECO:0000256" key="7">
    <source>
        <dbReference type="ARBA" id="ARBA00023125"/>
    </source>
</evidence>
<keyword evidence="4 9" id="KW-0863">Zinc-finger</keyword>
<proteinExistence type="inferred from homology"/>
<evidence type="ECO:0000256" key="3">
    <source>
        <dbReference type="ARBA" id="ARBA00022754"/>
    </source>
</evidence>
<dbReference type="PROSITE" id="PS51842">
    <property type="entry name" value="IF_ROD_2"/>
    <property type="match status" value="1"/>
</dbReference>
<evidence type="ECO:0000313" key="15">
    <source>
        <dbReference type="EMBL" id="KAK5606259.1"/>
    </source>
</evidence>
<dbReference type="AlphaFoldDB" id="A0AAV9RBQ5"/>
<dbReference type="FunFam" id="1.20.5.1160:FF:000001">
    <property type="entry name" value="Keratin type II"/>
    <property type="match status" value="1"/>
</dbReference>
<dbReference type="GO" id="GO:0030280">
    <property type="term" value="F:structural constituent of skin epidermis"/>
    <property type="evidence" value="ECO:0007669"/>
    <property type="project" value="TreeGrafter"/>
</dbReference>
<dbReference type="InterPro" id="IPR018039">
    <property type="entry name" value="IF_conserved"/>
</dbReference>
<keyword evidence="2" id="KW-0416">Keratin</keyword>
<sequence length="1109" mass="125330">MDACVTSQNVRLLLTGTAVERRSKMPSFGFLDKLENFFRTGKFGENSSKSLKKGIRAACKRFIYKDGLLWRPYRGRLLRVVRSDKEIREILTRYHDENNHAGRERVVREIMLMYYWVGVTEAVKNWVKACSACRSRVPPFPSQPAVLFCLVYGCDASSYAFPELSFHRFPKGDEQRMKWLQIAQRDEGSLRTNSYICSRHFEMSCFTLTEEGQLVLSPDAVPTILPITVKGNEVLDQSDENFSYSNTWKDKLNGAAVAASGVADHSAHSFSLSKTALQLQEHQYCLPGPAPDSRAAKIMNEHRRRTAVEPGFITYNHIARYLSTRVLPMQGKRSRSALKRMAKRFSLIDGVLMYTRVSPPLRVPRSREEVNSILQQFHDNQGHYGQGICQRQISKHYYWGNLSRDLASWISSCQTCVNRSKRKMIRCSVSKCTNRCGPVERKLGLIFHRFPLHNLSLLSQWLKACGRGNWHPRLWSSICSAHFTEKCYESSREKINLLPDAVPTLNIHNESKTQADGLTSTPAGEEAFFAKYNAVELYISRRIYPPGLTYVEKNTFRRFCKRYAIIVQQTPSVTMSVRAVKSTTLSTVSSSRAPSQGYSSRSFSGYGGRGGGIARQGYAVRTSYGGVGSSGAAVGAAGFGLRGGGGDFGHVGFGGGMAHEVVAPITAVTVNKSLLAPLNLEFDPSIQAVRIQEKEQIKTLNNRFASFIDKVRFLEQQNKMLETKWKLLQEQTTSRSNIDAMFEAYIANLRKQLDNLGHEKVKLESDLHQTTSLVEDYKNKYEDEINKRNECENNFVLMKKDTDAAYMVKVELEAKLDGLSDEIEFLRQIFDAEMNELQSQIKDISVVVEMDNSRDLDMDSIIAEVRTQYEDIANRSRAEAESWYQNKFAEMQHSAGKYNDDLKSTRAEIADMNRKIMRLQSEIDMVKAQRNNLEAQIAEAEERGELAVKDAKLRIRDLEEALQRAKQDMALQVRQYQELMNVKLALDIEIATYKKLLEGEETRLATGIKTSVSQQTSFNYNSFNLETSRIPSYISSSLDAIKSNSGSVSALEGGAVKTTTVTTTETVVGKAEEKEEEKQEVTEESPAVEKKEEEEKEEKMEAKAVAVAE</sequence>
<dbReference type="Gene3D" id="1.20.5.500">
    <property type="entry name" value="Single helix bin"/>
    <property type="match status" value="1"/>
</dbReference>
<dbReference type="GO" id="GO:0045109">
    <property type="term" value="P:intermediate filament organization"/>
    <property type="evidence" value="ECO:0007669"/>
    <property type="project" value="TreeGrafter"/>
</dbReference>
<keyword evidence="7 9" id="KW-0238">DNA-binding</keyword>
<keyword evidence="3 10" id="KW-0403">Intermediate filament</keyword>
<evidence type="ECO:0000313" key="16">
    <source>
        <dbReference type="Proteomes" id="UP001311232"/>
    </source>
</evidence>
<evidence type="ECO:0000259" key="14">
    <source>
        <dbReference type="PROSITE" id="PS51842"/>
    </source>
</evidence>
<dbReference type="PANTHER" id="PTHR45616:SF21">
    <property type="entry name" value="KERATIN, TYPE II CYTOSKELETAL 7"/>
    <property type="match status" value="1"/>
</dbReference>
<accession>A0AAV9RBQ5</accession>
<dbReference type="Pfam" id="PF16208">
    <property type="entry name" value="Keratin_2_head"/>
    <property type="match status" value="1"/>
</dbReference>
<dbReference type="GO" id="GO:0003677">
    <property type="term" value="F:DNA binding"/>
    <property type="evidence" value="ECO:0007669"/>
    <property type="project" value="UniProtKB-UniRule"/>
</dbReference>
<evidence type="ECO:0000256" key="2">
    <source>
        <dbReference type="ARBA" id="ARBA00022744"/>
    </source>
</evidence>
<dbReference type="InterPro" id="IPR006612">
    <property type="entry name" value="THAP_Znf"/>
</dbReference>
<feature type="domain" description="THAP-type" evidence="13">
    <location>
        <begin position="143"/>
        <end position="225"/>
    </location>
</feature>
<dbReference type="SMART" id="SM01391">
    <property type="entry name" value="Filament"/>
    <property type="match status" value="1"/>
</dbReference>
<dbReference type="GO" id="GO:0005615">
    <property type="term" value="C:extracellular space"/>
    <property type="evidence" value="ECO:0007669"/>
    <property type="project" value="TreeGrafter"/>
</dbReference>
<feature type="compositionally biased region" description="Basic and acidic residues" evidence="12">
    <location>
        <begin position="1070"/>
        <end position="1102"/>
    </location>
</feature>
<keyword evidence="1" id="KW-0479">Metal-binding</keyword>
<keyword evidence="6 11" id="KW-0175">Coiled coil</keyword>
<evidence type="ECO:0000259" key="13">
    <source>
        <dbReference type="PROSITE" id="PS50950"/>
    </source>
</evidence>
<dbReference type="Gene3D" id="1.10.340.70">
    <property type="match status" value="2"/>
</dbReference>
<feature type="region of interest" description="Disordered" evidence="12">
    <location>
        <begin position="1062"/>
        <end position="1109"/>
    </location>
</feature>
<feature type="coiled-coil region" evidence="11">
    <location>
        <begin position="697"/>
        <end position="836"/>
    </location>
</feature>
<dbReference type="SUPFAM" id="SSF57716">
    <property type="entry name" value="Glucocorticoid receptor-like (DNA-binding domain)"/>
    <property type="match status" value="2"/>
</dbReference>
<dbReference type="GO" id="GO:0031424">
    <property type="term" value="P:keratinization"/>
    <property type="evidence" value="ECO:0007669"/>
    <property type="project" value="TreeGrafter"/>
</dbReference>
<dbReference type="FunFam" id="1.20.5.500:FF:000001">
    <property type="entry name" value="Type II keratin 23"/>
    <property type="match status" value="1"/>
</dbReference>
<comment type="caution">
    <text evidence="15">The sequence shown here is derived from an EMBL/GenBank/DDBJ whole genome shotgun (WGS) entry which is preliminary data.</text>
</comment>
<name>A0AAV9RBQ5_9TELE</name>
<protein>
    <submittedName>
        <fullName evidence="15">Uncharacterized protein</fullName>
    </submittedName>
</protein>
<dbReference type="PROSITE" id="PS00226">
    <property type="entry name" value="IF_ROD_1"/>
    <property type="match status" value="1"/>
</dbReference>
<keyword evidence="5" id="KW-0862">Zinc</keyword>
<evidence type="ECO:0000256" key="5">
    <source>
        <dbReference type="ARBA" id="ARBA00022833"/>
    </source>
</evidence>